<dbReference type="AlphaFoldDB" id="A0A6N0HWF1"/>
<evidence type="ECO:0000313" key="2">
    <source>
        <dbReference type="Proteomes" id="UP000509658"/>
    </source>
</evidence>
<gene>
    <name evidence="1" type="ORF">HUE57_10570</name>
</gene>
<dbReference type="Proteomes" id="UP000509658">
    <property type="component" value="Chromosome"/>
</dbReference>
<dbReference type="KEGG" id="rev:HUE57_10570"/>
<keyword evidence="2" id="KW-1185">Reference proteome</keyword>
<proteinExistence type="predicted"/>
<sequence length="73" mass="8048">MESEQSMGSDIYITDSDIAVSGIDEVITLSVVRDSEPMLPTTFGITCRYRPGCEYQERSSPMPAAHVMYTPAI</sequence>
<accession>A0A6N0HWF1</accession>
<name>A0A6N0HWF1_9GAMM</name>
<dbReference type="RefSeq" id="WP_174673136.1">
    <property type="nucleotide sequence ID" value="NZ_CP054491.1"/>
</dbReference>
<protein>
    <submittedName>
        <fullName evidence="1">Uncharacterized protein</fullName>
    </submittedName>
</protein>
<reference evidence="1 2" key="1">
    <citation type="submission" date="2020-05" db="EMBL/GenBank/DDBJ databases">
        <title>Horizontal transmission and recombination maintain forever young bacterial symbiont genomes.</title>
        <authorList>
            <person name="Russell S.L."/>
            <person name="Pepper-Tunick E."/>
            <person name="Svedberg J."/>
            <person name="Byrne A."/>
            <person name="Ruelas Castillo J."/>
            <person name="Vollmers C."/>
            <person name="Beinart R.A."/>
            <person name="Corbett-Detig R."/>
        </authorList>
    </citation>
    <scope>NUCLEOTIDE SEQUENCE [LARGE SCALE GENOMIC DNA]</scope>
    <source>
        <strain evidence="1">Santa_Monica_outfall</strain>
    </source>
</reference>
<dbReference type="EMBL" id="CP054491">
    <property type="protein sequence ID" value="QKQ26672.1"/>
    <property type="molecule type" value="Genomic_DNA"/>
</dbReference>
<organism evidence="1 2">
    <name type="scientific">Candidatus Reidiella endopervernicosa</name>
    <dbReference type="NCBI Taxonomy" id="2738883"/>
    <lineage>
        <taxon>Bacteria</taxon>
        <taxon>Pseudomonadati</taxon>
        <taxon>Pseudomonadota</taxon>
        <taxon>Gammaproteobacteria</taxon>
        <taxon>Candidatus Reidiella</taxon>
    </lineage>
</organism>
<evidence type="ECO:0000313" key="1">
    <source>
        <dbReference type="EMBL" id="QKQ26672.1"/>
    </source>
</evidence>